<dbReference type="Pfam" id="PF04542">
    <property type="entry name" value="Sigma70_r2"/>
    <property type="match status" value="1"/>
</dbReference>
<organism evidence="2 3">
    <name type="scientific">Paractinoplanes atraurantiacus</name>
    <dbReference type="NCBI Taxonomy" id="1036182"/>
    <lineage>
        <taxon>Bacteria</taxon>
        <taxon>Bacillati</taxon>
        <taxon>Actinomycetota</taxon>
        <taxon>Actinomycetes</taxon>
        <taxon>Micromonosporales</taxon>
        <taxon>Micromonosporaceae</taxon>
        <taxon>Paractinoplanes</taxon>
    </lineage>
</organism>
<dbReference type="SUPFAM" id="SSF88946">
    <property type="entry name" value="Sigma2 domain of RNA polymerase sigma factors"/>
    <property type="match status" value="1"/>
</dbReference>
<proteinExistence type="predicted"/>
<evidence type="ECO:0000313" key="3">
    <source>
        <dbReference type="Proteomes" id="UP000219612"/>
    </source>
</evidence>
<gene>
    <name evidence="2" type="ORF">SAMN05421748_1314</name>
</gene>
<dbReference type="InterPro" id="IPR007627">
    <property type="entry name" value="RNA_pol_sigma70_r2"/>
</dbReference>
<dbReference type="GO" id="GO:0006352">
    <property type="term" value="P:DNA-templated transcription initiation"/>
    <property type="evidence" value="ECO:0007669"/>
    <property type="project" value="InterPro"/>
</dbReference>
<dbReference type="RefSeq" id="WP_245923719.1">
    <property type="nucleotide sequence ID" value="NZ_OBDY01000031.1"/>
</dbReference>
<dbReference type="Proteomes" id="UP000219612">
    <property type="component" value="Unassembled WGS sequence"/>
</dbReference>
<dbReference type="Gene3D" id="1.10.1740.10">
    <property type="match status" value="1"/>
</dbReference>
<sequence length="91" mass="10742">MRADAEREYVEYARAGVPRLQRLAYTLCGDAHRASDLVQNTLVKLYTRWHRIRTVEHLDAYVRKMLLRQFLIEQRNPCARIRLSREVSNGG</sequence>
<accession>A0A285K351</accession>
<name>A0A285K351_9ACTN</name>
<protein>
    <submittedName>
        <fullName evidence="2">Sigma-70 region 2</fullName>
    </submittedName>
</protein>
<reference evidence="2 3" key="1">
    <citation type="submission" date="2017-09" db="EMBL/GenBank/DDBJ databases">
        <authorList>
            <person name="Ehlers B."/>
            <person name="Leendertz F.H."/>
        </authorList>
    </citation>
    <scope>NUCLEOTIDE SEQUENCE [LARGE SCALE GENOMIC DNA]</scope>
    <source>
        <strain evidence="2 3">CGMCC 4.6857</strain>
    </source>
</reference>
<dbReference type="InterPro" id="IPR013325">
    <property type="entry name" value="RNA_pol_sigma_r2"/>
</dbReference>
<dbReference type="EMBL" id="OBDY01000031">
    <property type="protein sequence ID" value="SNY66968.1"/>
    <property type="molecule type" value="Genomic_DNA"/>
</dbReference>
<dbReference type="GO" id="GO:0003700">
    <property type="term" value="F:DNA-binding transcription factor activity"/>
    <property type="evidence" value="ECO:0007669"/>
    <property type="project" value="InterPro"/>
</dbReference>
<evidence type="ECO:0000259" key="1">
    <source>
        <dbReference type="Pfam" id="PF04542"/>
    </source>
</evidence>
<dbReference type="AlphaFoldDB" id="A0A285K351"/>
<keyword evidence="3" id="KW-1185">Reference proteome</keyword>
<feature type="domain" description="RNA polymerase sigma-70 region 2" evidence="1">
    <location>
        <begin position="17"/>
        <end position="70"/>
    </location>
</feature>
<evidence type="ECO:0000313" key="2">
    <source>
        <dbReference type="EMBL" id="SNY66968.1"/>
    </source>
</evidence>